<accession>M2Q3V6</accession>
<evidence type="ECO:0000259" key="1">
    <source>
        <dbReference type="Pfam" id="PF01458"/>
    </source>
</evidence>
<dbReference type="EMBL" id="AGEJ01000012">
    <property type="protein sequence ID" value="EMD16941.1"/>
    <property type="molecule type" value="Genomic_DNA"/>
</dbReference>
<dbReference type="InterPro" id="IPR037284">
    <property type="entry name" value="SUF_FeS_clus_asmbl_SufBD_sf"/>
</dbReference>
<dbReference type="eggNOG" id="COG0719">
    <property type="taxonomic scope" value="Bacteria"/>
</dbReference>
<dbReference type="BioCyc" id="ECAT999415-HMP:GTTI-741-MONOMER"/>
<dbReference type="OrthoDB" id="9803529at2"/>
<dbReference type="PANTHER" id="PTHR43575:SF1">
    <property type="entry name" value="PROTEIN ABCI7, CHLOROPLASTIC"/>
    <property type="match status" value="1"/>
</dbReference>
<gene>
    <name evidence="2" type="ORF">HMPREF9943_00719</name>
</gene>
<evidence type="ECO:0000313" key="3">
    <source>
        <dbReference type="Proteomes" id="UP000011758"/>
    </source>
</evidence>
<reference evidence="2 3" key="1">
    <citation type="submission" date="2013-02" db="EMBL/GenBank/DDBJ databases">
        <title>The Genome Sequence of Lactobacillus catenaformis F0143.</title>
        <authorList>
            <consortium name="The Broad Institute Genome Sequencing Platform"/>
            <person name="Earl A."/>
            <person name="Ward D."/>
            <person name="Feldgarden M."/>
            <person name="Gevers D."/>
            <person name="Izard J."/>
            <person name="Blanton J.M."/>
            <person name="Mathney J."/>
            <person name="Dewhirst F.E."/>
            <person name="Young S.K."/>
            <person name="Zeng Q."/>
            <person name="Gargeya S."/>
            <person name="Fitzgerald M."/>
            <person name="Haas B."/>
            <person name="Abouelleil A."/>
            <person name="Alvarado L."/>
            <person name="Arachchi H.M."/>
            <person name="Berlin A."/>
            <person name="Chapman S.B."/>
            <person name="Gearin G."/>
            <person name="Goldberg J."/>
            <person name="Griggs A."/>
            <person name="Gujja S."/>
            <person name="Hansen M."/>
            <person name="Heiman D."/>
            <person name="Howarth C."/>
            <person name="Larimer J."/>
            <person name="Lui A."/>
            <person name="MacDonald P.J.P."/>
            <person name="McCowen C."/>
            <person name="Montmayeur A."/>
            <person name="Murphy C."/>
            <person name="Neiman D."/>
            <person name="Pearson M."/>
            <person name="Priest M."/>
            <person name="Roberts A."/>
            <person name="Saif S."/>
            <person name="Shea T."/>
            <person name="Sisk P."/>
            <person name="Stolte C."/>
            <person name="Sykes S."/>
            <person name="Wortman J."/>
            <person name="Nusbaum C."/>
            <person name="Birren B."/>
        </authorList>
    </citation>
    <scope>NUCLEOTIDE SEQUENCE [LARGE SCALE GENOMIC DNA]</scope>
    <source>
        <strain evidence="2 3">OT 569</strain>
    </source>
</reference>
<proteinExistence type="predicted"/>
<comment type="caution">
    <text evidence="2">The sequence shown here is derived from an EMBL/GenBank/DDBJ whole genome shotgun (WGS) entry which is preliminary data.</text>
</comment>
<dbReference type="GO" id="GO:0016226">
    <property type="term" value="P:iron-sulfur cluster assembly"/>
    <property type="evidence" value="ECO:0007669"/>
    <property type="project" value="InterPro"/>
</dbReference>
<dbReference type="PANTHER" id="PTHR43575">
    <property type="entry name" value="PROTEIN ABCI7, CHLOROPLASTIC"/>
    <property type="match status" value="1"/>
</dbReference>
<evidence type="ECO:0000313" key="2">
    <source>
        <dbReference type="EMBL" id="EMD16941.1"/>
    </source>
</evidence>
<sequence length="299" mass="33219">MENNSVYTNYIVFSNGEVIDESLPGAIRRKGNSLYFSGYQKTDCHVFLNADHIETDINYYFAPSTQVNLVETRLLNNNAVLNRKLVIGENAQINIFNENHSDDQSLINFNDYGETAANASVQIGYAELSDASIRGNAEYSMNGENAQIRLRMAALSDSNEEKYYRINLISNAPGTIGIMDNYGVSKDSGKMTIDGIGTIKKGMHKSESHQTNKIIVFDKDAYASANPYLLIDDYDVAASHAAGVGKMDASHLYYLESRGLSKRQAMQLITYGYLKPVVDIVDNEMIKSRFEHSLSKVGA</sequence>
<dbReference type="Pfam" id="PF01458">
    <property type="entry name" value="SUFBD_core"/>
    <property type="match status" value="1"/>
</dbReference>
<organism evidence="2 3">
    <name type="scientific">Eggerthia catenaformis OT 569 = DSM 20559</name>
    <dbReference type="NCBI Taxonomy" id="999415"/>
    <lineage>
        <taxon>Bacteria</taxon>
        <taxon>Bacillati</taxon>
        <taxon>Bacillota</taxon>
        <taxon>Erysipelotrichia</taxon>
        <taxon>Erysipelotrichales</taxon>
        <taxon>Coprobacillaceae</taxon>
        <taxon>Eggerthia</taxon>
    </lineage>
</organism>
<dbReference type="RefSeq" id="WP_004802116.1">
    <property type="nucleotide sequence ID" value="NZ_KB446647.1"/>
</dbReference>
<protein>
    <recommendedName>
        <fullName evidence="1">SUF system FeS cluster assembly SufBD core domain-containing protein</fullName>
    </recommendedName>
</protein>
<dbReference type="AlphaFoldDB" id="M2Q3V6"/>
<name>M2Q3V6_9FIRM</name>
<dbReference type="Proteomes" id="UP000011758">
    <property type="component" value="Unassembled WGS sequence"/>
</dbReference>
<dbReference type="STRING" id="999415.HMPREF9943_00719"/>
<dbReference type="InterPro" id="IPR000825">
    <property type="entry name" value="SUF_FeS_clus_asmbl_SufBD_core"/>
</dbReference>
<keyword evidence="3" id="KW-1185">Reference proteome</keyword>
<dbReference type="SUPFAM" id="SSF101960">
    <property type="entry name" value="Stabilizer of iron transporter SufD"/>
    <property type="match status" value="1"/>
</dbReference>
<dbReference type="PATRIC" id="fig|999415.3.peg.720"/>
<dbReference type="InterPro" id="IPR055346">
    <property type="entry name" value="Fe-S_cluster_assembly_SufBD"/>
</dbReference>
<feature type="domain" description="SUF system FeS cluster assembly SufBD core" evidence="1">
    <location>
        <begin position="68"/>
        <end position="272"/>
    </location>
</feature>